<keyword evidence="1" id="KW-0472">Membrane</keyword>
<dbReference type="Proteomes" id="UP000039865">
    <property type="component" value="Unassembled WGS sequence"/>
</dbReference>
<dbReference type="AlphaFoldDB" id="A0A077ZVY2"/>
<accession>A0A077ZVY2</accession>
<dbReference type="InParanoid" id="A0A077ZVY2"/>
<reference evidence="2 3" key="1">
    <citation type="submission" date="2014-06" db="EMBL/GenBank/DDBJ databases">
        <authorList>
            <person name="Swart Estienne"/>
        </authorList>
    </citation>
    <scope>NUCLEOTIDE SEQUENCE [LARGE SCALE GENOMIC DNA]</scope>
    <source>
        <strain evidence="2 3">130c</strain>
    </source>
</reference>
<evidence type="ECO:0000256" key="1">
    <source>
        <dbReference type="SAM" id="Phobius"/>
    </source>
</evidence>
<evidence type="ECO:0000313" key="3">
    <source>
        <dbReference type="Proteomes" id="UP000039865"/>
    </source>
</evidence>
<gene>
    <name evidence="2" type="primary">Contig1953.g2115</name>
    <name evidence="2" type="ORF">STYLEM_3026</name>
</gene>
<evidence type="ECO:0000313" key="2">
    <source>
        <dbReference type="EMBL" id="CDW74034.1"/>
    </source>
</evidence>
<keyword evidence="3" id="KW-1185">Reference proteome</keyword>
<organism evidence="2 3">
    <name type="scientific">Stylonychia lemnae</name>
    <name type="common">Ciliate</name>
    <dbReference type="NCBI Taxonomy" id="5949"/>
    <lineage>
        <taxon>Eukaryota</taxon>
        <taxon>Sar</taxon>
        <taxon>Alveolata</taxon>
        <taxon>Ciliophora</taxon>
        <taxon>Intramacronucleata</taxon>
        <taxon>Spirotrichea</taxon>
        <taxon>Stichotrichia</taxon>
        <taxon>Sporadotrichida</taxon>
        <taxon>Oxytrichidae</taxon>
        <taxon>Stylonychinae</taxon>
        <taxon>Stylonychia</taxon>
    </lineage>
</organism>
<dbReference type="OrthoDB" id="10343002at2759"/>
<name>A0A077ZVY2_STYLE</name>
<feature type="transmembrane region" description="Helical" evidence="1">
    <location>
        <begin position="6"/>
        <end position="25"/>
    </location>
</feature>
<keyword evidence="1" id="KW-1133">Transmembrane helix</keyword>
<proteinExistence type="predicted"/>
<sequence length="66" mass="7696">MKIGFLLNLTFLLCFIVTQLLIWLLDGTLVRTFAELLNMKPFIFEQSLLRNLANKTTASIYHSDYQ</sequence>
<keyword evidence="1" id="KW-0812">Transmembrane</keyword>
<dbReference type="EMBL" id="CCKQ01002938">
    <property type="protein sequence ID" value="CDW74034.1"/>
    <property type="molecule type" value="Genomic_DNA"/>
</dbReference>
<protein>
    <submittedName>
        <fullName evidence="2">Uncharacterized protein</fullName>
    </submittedName>
</protein>